<organism evidence="7">
    <name type="scientific">hydrocarbon metagenome</name>
    <dbReference type="NCBI Taxonomy" id="938273"/>
    <lineage>
        <taxon>unclassified sequences</taxon>
        <taxon>metagenomes</taxon>
        <taxon>ecological metagenomes</taxon>
    </lineage>
</organism>
<comment type="similarity">
    <text evidence="2">Belongs to the nitroreductase family.</text>
</comment>
<sequence>MDSSEFLYFLQARSSVRDYSGEPLAPDQVEYIIECARTAPSAGNREAWDVVVVADPDIRAELARAAYEQPHIEEAAAVFVVCANYVRSMSQYGERGILYAVQDATIACTYVMLAAHAENLQSCWTGAFAEDEVREILKMPGHIRPIALLAVGTGRVPAERTGRMPAEEHLHYNVW</sequence>
<dbReference type="Pfam" id="PF00881">
    <property type="entry name" value="Nitroreductase"/>
    <property type="match status" value="1"/>
</dbReference>
<reference evidence="7" key="1">
    <citation type="journal article" date="2015" name="Proc. Natl. Acad. Sci. U.S.A.">
        <title>Networks of energetic and metabolic interactions define dynamics in microbial communities.</title>
        <authorList>
            <person name="Embree M."/>
            <person name="Liu J.K."/>
            <person name="Al-Bassam M.M."/>
            <person name="Zengler K."/>
        </authorList>
    </citation>
    <scope>NUCLEOTIDE SEQUENCE</scope>
</reference>
<dbReference type="Gene3D" id="3.40.109.10">
    <property type="entry name" value="NADH Oxidase"/>
    <property type="match status" value="1"/>
</dbReference>
<evidence type="ECO:0000256" key="1">
    <source>
        <dbReference type="ARBA" id="ARBA00001917"/>
    </source>
</evidence>
<dbReference type="PANTHER" id="PTHR43673:SF2">
    <property type="entry name" value="NITROREDUCTASE"/>
    <property type="match status" value="1"/>
</dbReference>
<evidence type="ECO:0000313" key="7">
    <source>
        <dbReference type="EMBL" id="KUG20550.1"/>
    </source>
</evidence>
<evidence type="ECO:0000256" key="5">
    <source>
        <dbReference type="ARBA" id="ARBA00023002"/>
    </source>
</evidence>
<proteinExistence type="inferred from homology"/>
<protein>
    <recommendedName>
        <fullName evidence="6">Nitroreductase domain-containing protein</fullName>
    </recommendedName>
</protein>
<dbReference type="InterPro" id="IPR000415">
    <property type="entry name" value="Nitroreductase-like"/>
</dbReference>
<comment type="caution">
    <text evidence="7">The sequence shown here is derived from an EMBL/GenBank/DDBJ whole genome shotgun (WGS) entry which is preliminary data.</text>
</comment>
<name>A0A0W8FI16_9ZZZZ</name>
<dbReference type="GO" id="GO:0016491">
    <property type="term" value="F:oxidoreductase activity"/>
    <property type="evidence" value="ECO:0007669"/>
    <property type="project" value="UniProtKB-KW"/>
</dbReference>
<feature type="domain" description="Nitroreductase" evidence="6">
    <location>
        <begin position="11"/>
        <end position="80"/>
    </location>
</feature>
<comment type="cofactor">
    <cofactor evidence="1">
        <name>FMN</name>
        <dbReference type="ChEBI" id="CHEBI:58210"/>
    </cofactor>
</comment>
<dbReference type="PANTHER" id="PTHR43673">
    <property type="entry name" value="NAD(P)H NITROREDUCTASE YDGI-RELATED"/>
    <property type="match status" value="1"/>
</dbReference>
<keyword evidence="5" id="KW-0560">Oxidoreductase</keyword>
<dbReference type="SUPFAM" id="SSF55469">
    <property type="entry name" value="FMN-dependent nitroreductase-like"/>
    <property type="match status" value="1"/>
</dbReference>
<evidence type="ECO:0000256" key="2">
    <source>
        <dbReference type="ARBA" id="ARBA00007118"/>
    </source>
</evidence>
<evidence type="ECO:0000256" key="4">
    <source>
        <dbReference type="ARBA" id="ARBA00022643"/>
    </source>
</evidence>
<dbReference type="AlphaFoldDB" id="A0A0W8FI16"/>
<keyword evidence="3" id="KW-0285">Flavoprotein</keyword>
<gene>
    <name evidence="7" type="ORF">ASZ90_009713</name>
</gene>
<evidence type="ECO:0000259" key="6">
    <source>
        <dbReference type="Pfam" id="PF00881"/>
    </source>
</evidence>
<accession>A0A0W8FI16</accession>
<dbReference type="EMBL" id="LNQE01001178">
    <property type="protein sequence ID" value="KUG20550.1"/>
    <property type="molecule type" value="Genomic_DNA"/>
</dbReference>
<evidence type="ECO:0000256" key="3">
    <source>
        <dbReference type="ARBA" id="ARBA00022630"/>
    </source>
</evidence>
<keyword evidence="4" id="KW-0288">FMN</keyword>
<dbReference type="InterPro" id="IPR029479">
    <property type="entry name" value="Nitroreductase"/>
</dbReference>